<evidence type="ECO:0000259" key="2">
    <source>
        <dbReference type="Pfam" id="PF13456"/>
    </source>
</evidence>
<evidence type="ECO:0000256" key="1">
    <source>
        <dbReference type="SAM" id="MobiDB-lite"/>
    </source>
</evidence>
<dbReference type="PANTHER" id="PTHR47074">
    <property type="entry name" value="BNAC02G40300D PROTEIN"/>
    <property type="match status" value="1"/>
</dbReference>
<dbReference type="Proteomes" id="UP001293254">
    <property type="component" value="Unassembled WGS sequence"/>
</dbReference>
<sequence length="221" mass="24862">MANARQPSTKAAKRNTSWIKPPPSMIKLNFDGAIFAYLDGVGIAVVARDHLGCCTAWKSEFFAGIKEAVVAEALAARGAADLIAQYAWDNIIIEGDCLKVIHDLQNKKRITLDDKSGMYVFIGRDVEFDEEGIWEWNDQNKNYHYSSFFDDDEENMAQPITPPSTPQPQNIQADEASSSEGPRGFRGNNPKMFDDFKRAMAKEFEMTDIDLMSYYLGIEVK</sequence>
<protein>
    <recommendedName>
        <fullName evidence="2">RNase H type-1 domain-containing protein</fullName>
    </recommendedName>
</protein>
<name>A0AAE2CJP9_9LAMI</name>
<proteinExistence type="predicted"/>
<feature type="region of interest" description="Disordered" evidence="1">
    <location>
        <begin position="154"/>
        <end position="189"/>
    </location>
</feature>
<dbReference type="InterPro" id="IPR002156">
    <property type="entry name" value="RNaseH_domain"/>
</dbReference>
<dbReference type="EMBL" id="JACGWO010000006">
    <property type="protein sequence ID" value="KAK4424682.1"/>
    <property type="molecule type" value="Genomic_DNA"/>
</dbReference>
<dbReference type="GO" id="GO:0003676">
    <property type="term" value="F:nucleic acid binding"/>
    <property type="evidence" value="ECO:0007669"/>
    <property type="project" value="InterPro"/>
</dbReference>
<dbReference type="AlphaFoldDB" id="A0AAE2CJP9"/>
<organism evidence="3 4">
    <name type="scientific">Sesamum alatum</name>
    <dbReference type="NCBI Taxonomy" id="300844"/>
    <lineage>
        <taxon>Eukaryota</taxon>
        <taxon>Viridiplantae</taxon>
        <taxon>Streptophyta</taxon>
        <taxon>Embryophyta</taxon>
        <taxon>Tracheophyta</taxon>
        <taxon>Spermatophyta</taxon>
        <taxon>Magnoliopsida</taxon>
        <taxon>eudicotyledons</taxon>
        <taxon>Gunneridae</taxon>
        <taxon>Pentapetalae</taxon>
        <taxon>asterids</taxon>
        <taxon>lamiids</taxon>
        <taxon>Lamiales</taxon>
        <taxon>Pedaliaceae</taxon>
        <taxon>Sesamum</taxon>
    </lineage>
</organism>
<dbReference type="GO" id="GO:0004523">
    <property type="term" value="F:RNA-DNA hybrid ribonuclease activity"/>
    <property type="evidence" value="ECO:0007669"/>
    <property type="project" value="InterPro"/>
</dbReference>
<evidence type="ECO:0000313" key="4">
    <source>
        <dbReference type="Proteomes" id="UP001293254"/>
    </source>
</evidence>
<keyword evidence="4" id="KW-1185">Reference proteome</keyword>
<dbReference type="Gene3D" id="3.30.420.10">
    <property type="entry name" value="Ribonuclease H-like superfamily/Ribonuclease H"/>
    <property type="match status" value="1"/>
</dbReference>
<evidence type="ECO:0000313" key="3">
    <source>
        <dbReference type="EMBL" id="KAK4424682.1"/>
    </source>
</evidence>
<dbReference type="PANTHER" id="PTHR47074:SF11">
    <property type="entry name" value="REVERSE TRANSCRIPTASE-LIKE PROTEIN"/>
    <property type="match status" value="1"/>
</dbReference>
<gene>
    <name evidence="3" type="ORF">Salat_1661800</name>
</gene>
<comment type="caution">
    <text evidence="3">The sequence shown here is derived from an EMBL/GenBank/DDBJ whole genome shotgun (WGS) entry which is preliminary data.</text>
</comment>
<reference evidence="3" key="2">
    <citation type="journal article" date="2024" name="Plant">
        <title>Genomic evolution and insights into agronomic trait innovations of Sesamum species.</title>
        <authorList>
            <person name="Miao H."/>
            <person name="Wang L."/>
            <person name="Qu L."/>
            <person name="Liu H."/>
            <person name="Sun Y."/>
            <person name="Le M."/>
            <person name="Wang Q."/>
            <person name="Wei S."/>
            <person name="Zheng Y."/>
            <person name="Lin W."/>
            <person name="Duan Y."/>
            <person name="Cao H."/>
            <person name="Xiong S."/>
            <person name="Wang X."/>
            <person name="Wei L."/>
            <person name="Li C."/>
            <person name="Ma Q."/>
            <person name="Ju M."/>
            <person name="Zhao R."/>
            <person name="Li G."/>
            <person name="Mu C."/>
            <person name="Tian Q."/>
            <person name="Mei H."/>
            <person name="Zhang T."/>
            <person name="Gao T."/>
            <person name="Zhang H."/>
        </authorList>
    </citation>
    <scope>NUCLEOTIDE SEQUENCE</scope>
    <source>
        <strain evidence="3">3651</strain>
    </source>
</reference>
<feature type="domain" description="RNase H type-1" evidence="2">
    <location>
        <begin position="29"/>
        <end position="116"/>
    </location>
</feature>
<dbReference type="Pfam" id="PF13456">
    <property type="entry name" value="RVT_3"/>
    <property type="match status" value="1"/>
</dbReference>
<dbReference type="InterPro" id="IPR052929">
    <property type="entry name" value="RNase_H-like_EbsB-rel"/>
</dbReference>
<accession>A0AAE2CJP9</accession>
<dbReference type="InterPro" id="IPR036397">
    <property type="entry name" value="RNaseH_sf"/>
</dbReference>
<reference evidence="3" key="1">
    <citation type="submission" date="2020-06" db="EMBL/GenBank/DDBJ databases">
        <authorList>
            <person name="Li T."/>
            <person name="Hu X."/>
            <person name="Zhang T."/>
            <person name="Song X."/>
            <person name="Zhang H."/>
            <person name="Dai N."/>
            <person name="Sheng W."/>
            <person name="Hou X."/>
            <person name="Wei L."/>
        </authorList>
    </citation>
    <scope>NUCLEOTIDE SEQUENCE</scope>
    <source>
        <strain evidence="3">3651</strain>
        <tissue evidence="3">Leaf</tissue>
    </source>
</reference>